<dbReference type="InterPro" id="IPR051076">
    <property type="entry name" value="Golgi_membrane_TVP38/TMEM64"/>
</dbReference>
<evidence type="ECO:0000256" key="9">
    <source>
        <dbReference type="ARBA" id="ARBA00023136"/>
    </source>
</evidence>
<feature type="transmembrane region" description="Helical" evidence="10">
    <location>
        <begin position="146"/>
        <end position="167"/>
    </location>
</feature>
<feature type="transmembrane region" description="Helical" evidence="10">
    <location>
        <begin position="108"/>
        <end position="126"/>
    </location>
</feature>
<feature type="transmembrane region" description="Helical" evidence="10">
    <location>
        <begin position="69"/>
        <end position="88"/>
    </location>
</feature>
<dbReference type="InterPro" id="IPR032816">
    <property type="entry name" value="VTT_dom"/>
</dbReference>
<accession>A0AA38J7N8</accession>
<keyword evidence="7 10" id="KW-1133">Transmembrane helix</keyword>
<evidence type="ECO:0000256" key="10">
    <source>
        <dbReference type="SAM" id="Phobius"/>
    </source>
</evidence>
<evidence type="ECO:0000256" key="7">
    <source>
        <dbReference type="ARBA" id="ARBA00022989"/>
    </source>
</evidence>
<dbReference type="AlphaFoldDB" id="A0AA38J7N8"/>
<proteinExistence type="inferred from homology"/>
<comment type="similarity">
    <text evidence="3">Belongs to the TVP38/TMEM64 family.</text>
</comment>
<evidence type="ECO:0000313" key="13">
    <source>
        <dbReference type="Proteomes" id="UP001176059"/>
    </source>
</evidence>
<sequence>MYQAQHTQQPAPMYSYNQSVPLYPPRDGLRTPSPTPSEERAMASSGEGVGLVDLSSFKSKEFWSSPKGIIYGIGILVIAALVLCFAIFHKKIVIGLEPATNWCKSQTVGWLIPVAILVVLSFPPLFGHEIVGILCGVTWGIGEGFGIMALGSLLGEIINYFVFKFCCTSRARKLEKKKIMYACFSRVIRDGGFKVILAARYSLIPSHLTTTIFAASGMKFYIFLAAAVLSLPKQLVTVYIGVLMAASVNGTDKKDRIASIVVSVVCFIITSFAFKIITQEMNKVKPEVIHERRKARQVDNSSITSV</sequence>
<evidence type="ECO:0000313" key="12">
    <source>
        <dbReference type="EMBL" id="KAJ3715296.1"/>
    </source>
</evidence>
<feature type="transmembrane region" description="Helical" evidence="10">
    <location>
        <begin position="220"/>
        <end position="245"/>
    </location>
</feature>
<gene>
    <name evidence="12" type="ORF">DFJ43DRAFT_847448</name>
</gene>
<name>A0AA38J7N8_9AGAR</name>
<keyword evidence="8" id="KW-0333">Golgi apparatus</keyword>
<reference evidence="12" key="2">
    <citation type="journal article" date="2023" name="Proc. Natl. Acad. Sci. U.S.A.">
        <title>A global phylogenomic analysis of the shiitake genus Lentinula.</title>
        <authorList>
            <person name="Sierra-Patev S."/>
            <person name="Min B."/>
            <person name="Naranjo-Ortiz M."/>
            <person name="Looney B."/>
            <person name="Konkel Z."/>
            <person name="Slot J.C."/>
            <person name="Sakamoto Y."/>
            <person name="Steenwyk J.L."/>
            <person name="Rokas A."/>
            <person name="Carro J."/>
            <person name="Camarero S."/>
            <person name="Ferreira P."/>
            <person name="Molpeceres G."/>
            <person name="Ruiz-Duenas F.J."/>
            <person name="Serrano A."/>
            <person name="Henrissat B."/>
            <person name="Drula E."/>
            <person name="Hughes K.W."/>
            <person name="Mata J.L."/>
            <person name="Ishikawa N.K."/>
            <person name="Vargas-Isla R."/>
            <person name="Ushijima S."/>
            <person name="Smith C.A."/>
            <person name="Donoghue J."/>
            <person name="Ahrendt S."/>
            <person name="Andreopoulos W."/>
            <person name="He G."/>
            <person name="LaButti K."/>
            <person name="Lipzen A."/>
            <person name="Ng V."/>
            <person name="Riley R."/>
            <person name="Sandor L."/>
            <person name="Barry K."/>
            <person name="Martinez A.T."/>
            <person name="Xiao Y."/>
            <person name="Gibbons J.G."/>
            <person name="Terashima K."/>
            <person name="Grigoriev I.V."/>
            <person name="Hibbett D."/>
        </authorList>
    </citation>
    <scope>NUCLEOTIDE SEQUENCE</scope>
    <source>
        <strain evidence="12">ET3784</strain>
    </source>
</reference>
<reference evidence="12" key="1">
    <citation type="submission" date="2022-08" db="EMBL/GenBank/DDBJ databases">
        <authorList>
            <consortium name="DOE Joint Genome Institute"/>
            <person name="Min B."/>
            <person name="Sierra-Patev S."/>
            <person name="Naranjo-Ortiz M."/>
            <person name="Looney B."/>
            <person name="Konkel Z."/>
            <person name="Slot J.C."/>
            <person name="Sakamoto Y."/>
            <person name="Steenwyk J.L."/>
            <person name="Rokas A."/>
            <person name="Carro J."/>
            <person name="Camarero S."/>
            <person name="Ferreira P."/>
            <person name="Molpeceres G."/>
            <person name="Ruiz-duenas F.J."/>
            <person name="Serrano A."/>
            <person name="Henrissat B."/>
            <person name="Drula E."/>
            <person name="Hughes K.W."/>
            <person name="Mata J.L."/>
            <person name="Ishikawa N.K."/>
            <person name="Vargas-Isla R."/>
            <person name="Ushijima S."/>
            <person name="Smith C.A."/>
            <person name="Ahrendt S."/>
            <person name="Andreopoulos W."/>
            <person name="He G."/>
            <person name="LaButti K."/>
            <person name="Lipzen A."/>
            <person name="Ng V."/>
            <person name="Riley R."/>
            <person name="Sandor L."/>
            <person name="Barry K."/>
            <person name="Martinez A.T."/>
            <person name="Xiao Y."/>
            <person name="Gibbons J.G."/>
            <person name="Terashima K."/>
            <person name="Hibbett D.S."/>
            <person name="Grigoriev I.V."/>
        </authorList>
    </citation>
    <scope>NUCLEOTIDE SEQUENCE</scope>
    <source>
        <strain evidence="12">ET3784</strain>
    </source>
</reference>
<keyword evidence="6 10" id="KW-0812">Transmembrane</keyword>
<dbReference type="PANTHER" id="PTHR47549:SF2">
    <property type="entry name" value="GOLGI APPARATUS MEMBRANE PROTEIN TVP38"/>
    <property type="match status" value="1"/>
</dbReference>
<evidence type="ECO:0000256" key="8">
    <source>
        <dbReference type="ARBA" id="ARBA00023034"/>
    </source>
</evidence>
<dbReference type="EMBL" id="JANVFO010000085">
    <property type="protein sequence ID" value="KAJ3715296.1"/>
    <property type="molecule type" value="Genomic_DNA"/>
</dbReference>
<protein>
    <recommendedName>
        <fullName evidence="4">Golgi apparatus membrane protein TVP38</fullName>
    </recommendedName>
    <alternativeName>
        <fullName evidence="5">Golgi apparatus membrane protein tvp38</fullName>
    </alternativeName>
</protein>
<keyword evidence="13" id="KW-1185">Reference proteome</keyword>
<evidence type="ECO:0000256" key="4">
    <source>
        <dbReference type="ARBA" id="ARBA00013533"/>
    </source>
</evidence>
<feature type="domain" description="VTT" evidence="11">
    <location>
        <begin position="128"/>
        <end position="242"/>
    </location>
</feature>
<keyword evidence="9 10" id="KW-0472">Membrane</keyword>
<evidence type="ECO:0000259" key="11">
    <source>
        <dbReference type="Pfam" id="PF09335"/>
    </source>
</evidence>
<comment type="function">
    <text evidence="1">Golgi membrane protein involved in vesicular trafficking and spindle migration.</text>
</comment>
<evidence type="ECO:0000256" key="6">
    <source>
        <dbReference type="ARBA" id="ARBA00022692"/>
    </source>
</evidence>
<dbReference type="PANTHER" id="PTHR47549">
    <property type="entry name" value="GOLGI APPARATUS MEMBRANE PROTEIN TVP38-RELATED"/>
    <property type="match status" value="1"/>
</dbReference>
<dbReference type="Pfam" id="PF09335">
    <property type="entry name" value="VTT_dom"/>
    <property type="match status" value="1"/>
</dbReference>
<feature type="transmembrane region" description="Helical" evidence="10">
    <location>
        <begin position="257"/>
        <end position="277"/>
    </location>
</feature>
<dbReference type="Proteomes" id="UP001176059">
    <property type="component" value="Unassembled WGS sequence"/>
</dbReference>
<dbReference type="GO" id="GO:0000139">
    <property type="term" value="C:Golgi membrane"/>
    <property type="evidence" value="ECO:0007669"/>
    <property type="project" value="UniProtKB-SubCell"/>
</dbReference>
<evidence type="ECO:0000256" key="3">
    <source>
        <dbReference type="ARBA" id="ARBA00008640"/>
    </source>
</evidence>
<comment type="subcellular location">
    <subcellularLocation>
        <location evidence="2">Golgi apparatus membrane</location>
        <topology evidence="2">Multi-pass membrane protein</topology>
    </subcellularLocation>
</comment>
<comment type="caution">
    <text evidence="12">The sequence shown here is derived from an EMBL/GenBank/DDBJ whole genome shotgun (WGS) entry which is preliminary data.</text>
</comment>
<evidence type="ECO:0000256" key="5">
    <source>
        <dbReference type="ARBA" id="ARBA00020673"/>
    </source>
</evidence>
<evidence type="ECO:0000256" key="2">
    <source>
        <dbReference type="ARBA" id="ARBA00004653"/>
    </source>
</evidence>
<organism evidence="12 13">
    <name type="scientific">Lentinula guzmanii</name>
    <dbReference type="NCBI Taxonomy" id="2804957"/>
    <lineage>
        <taxon>Eukaryota</taxon>
        <taxon>Fungi</taxon>
        <taxon>Dikarya</taxon>
        <taxon>Basidiomycota</taxon>
        <taxon>Agaricomycotina</taxon>
        <taxon>Agaricomycetes</taxon>
        <taxon>Agaricomycetidae</taxon>
        <taxon>Agaricales</taxon>
        <taxon>Marasmiineae</taxon>
        <taxon>Omphalotaceae</taxon>
        <taxon>Lentinula</taxon>
    </lineage>
</organism>
<evidence type="ECO:0000256" key="1">
    <source>
        <dbReference type="ARBA" id="ARBA00002978"/>
    </source>
</evidence>